<reference evidence="1" key="2">
    <citation type="journal article" date="2015" name="Fish Shellfish Immunol.">
        <title>Early steps in the European eel (Anguilla anguilla)-Vibrio vulnificus interaction in the gills: Role of the RtxA13 toxin.</title>
        <authorList>
            <person name="Callol A."/>
            <person name="Pajuelo D."/>
            <person name="Ebbesson L."/>
            <person name="Teles M."/>
            <person name="MacKenzie S."/>
            <person name="Amaro C."/>
        </authorList>
    </citation>
    <scope>NUCLEOTIDE SEQUENCE</scope>
</reference>
<organism evidence="1">
    <name type="scientific">Anguilla anguilla</name>
    <name type="common">European freshwater eel</name>
    <name type="synonym">Muraena anguilla</name>
    <dbReference type="NCBI Taxonomy" id="7936"/>
    <lineage>
        <taxon>Eukaryota</taxon>
        <taxon>Metazoa</taxon>
        <taxon>Chordata</taxon>
        <taxon>Craniata</taxon>
        <taxon>Vertebrata</taxon>
        <taxon>Euteleostomi</taxon>
        <taxon>Actinopterygii</taxon>
        <taxon>Neopterygii</taxon>
        <taxon>Teleostei</taxon>
        <taxon>Anguilliformes</taxon>
        <taxon>Anguillidae</taxon>
        <taxon>Anguilla</taxon>
    </lineage>
</organism>
<sequence length="28" mass="3149">MVHATIDTMVVFCRTSRIGFAFSQVMLS</sequence>
<dbReference type="AlphaFoldDB" id="A0A0E9U7U7"/>
<dbReference type="EMBL" id="GBXM01047352">
    <property type="protein sequence ID" value="JAH61225.1"/>
    <property type="molecule type" value="Transcribed_RNA"/>
</dbReference>
<reference evidence="1" key="1">
    <citation type="submission" date="2014-11" db="EMBL/GenBank/DDBJ databases">
        <authorList>
            <person name="Amaro Gonzalez C."/>
        </authorList>
    </citation>
    <scope>NUCLEOTIDE SEQUENCE</scope>
</reference>
<proteinExistence type="predicted"/>
<protein>
    <submittedName>
        <fullName evidence="1">Uncharacterized protein</fullName>
    </submittedName>
</protein>
<accession>A0A0E9U7U7</accession>
<name>A0A0E9U7U7_ANGAN</name>
<evidence type="ECO:0000313" key="1">
    <source>
        <dbReference type="EMBL" id="JAH61225.1"/>
    </source>
</evidence>